<keyword evidence="1" id="KW-0812">Transmembrane</keyword>
<keyword evidence="1" id="KW-1133">Transmembrane helix</keyword>
<feature type="transmembrane region" description="Helical" evidence="1">
    <location>
        <begin position="282"/>
        <end position="301"/>
    </location>
</feature>
<dbReference type="Proteomes" id="UP000306416">
    <property type="component" value="Unassembled WGS sequence"/>
</dbReference>
<dbReference type="Gene3D" id="2.30.110.70">
    <property type="match status" value="1"/>
</dbReference>
<dbReference type="EMBL" id="SRSC01000001">
    <property type="protein sequence ID" value="TGU74282.1"/>
    <property type="molecule type" value="Genomic_DNA"/>
</dbReference>
<sequence>MAQELEQYARYFHEGERIRVGIPMEGGGWFPEWGVVATLDDDLLLVDLSRDQLPEEAQLRTGETLNVGIPENEGGVTCRAVLVSDETAEHRLVLRLVDDVYSFEPREYYRQDVYLPLDFRLPLSQIETDVKQRWLKRRLEMEFAAQTPEPGEPEELEDSREEIRARLEKRKDSTPVVANMSGGGLRININRKMIVGQFIELSLYLPGAPRLIEIVGEVVEVREVPDTTRFSTAVKYRFIDEADRDRLIGYIQGQQLRQLAQNPRVLPEPEPSVSPWVRRVQVAFALILLTAFIGCQVRAILVAKERGEKWEVQRIFDEGFIDFLKRQR</sequence>
<evidence type="ECO:0000259" key="2">
    <source>
        <dbReference type="Pfam" id="PF07238"/>
    </source>
</evidence>
<organism evidence="4 5">
    <name type="scientific">Geomonas terrae</name>
    <dbReference type="NCBI Taxonomy" id="2562681"/>
    <lineage>
        <taxon>Bacteria</taxon>
        <taxon>Pseudomonadati</taxon>
        <taxon>Thermodesulfobacteriota</taxon>
        <taxon>Desulfuromonadia</taxon>
        <taxon>Geobacterales</taxon>
        <taxon>Geobacteraceae</taxon>
        <taxon>Geomonas</taxon>
    </lineage>
</organism>
<dbReference type="Pfam" id="PF18672">
    <property type="entry name" value="PilZN1"/>
    <property type="match status" value="1"/>
</dbReference>
<dbReference type="GO" id="GO:0035438">
    <property type="term" value="F:cyclic-di-GMP binding"/>
    <property type="evidence" value="ECO:0007669"/>
    <property type="project" value="InterPro"/>
</dbReference>
<protein>
    <submittedName>
        <fullName evidence="4">PilZ domain-containing protein</fullName>
    </submittedName>
</protein>
<dbReference type="Pfam" id="PF07238">
    <property type="entry name" value="PilZ"/>
    <property type="match status" value="1"/>
</dbReference>
<evidence type="ECO:0000313" key="4">
    <source>
        <dbReference type="EMBL" id="TGU74282.1"/>
    </source>
</evidence>
<dbReference type="InterPro" id="IPR009875">
    <property type="entry name" value="PilZ_domain"/>
</dbReference>
<dbReference type="AlphaFoldDB" id="A0A4V6R3P4"/>
<evidence type="ECO:0000313" key="5">
    <source>
        <dbReference type="Proteomes" id="UP000306416"/>
    </source>
</evidence>
<dbReference type="InterPro" id="IPR040638">
    <property type="entry name" value="PilZN1"/>
</dbReference>
<name>A0A4V6R3P4_9BACT</name>
<keyword evidence="1" id="KW-0472">Membrane</keyword>
<proteinExistence type="predicted"/>
<keyword evidence="5" id="KW-1185">Reference proteome</keyword>
<evidence type="ECO:0000259" key="3">
    <source>
        <dbReference type="Pfam" id="PF18672"/>
    </source>
</evidence>
<feature type="domain" description="PilZ" evidence="2">
    <location>
        <begin position="174"/>
        <end position="252"/>
    </location>
</feature>
<reference evidence="4 5" key="1">
    <citation type="submission" date="2019-04" db="EMBL/GenBank/DDBJ databases">
        <title>Geobacter oryzae sp. nov., ferric-reducing bacteria isolated from paddy soil.</title>
        <authorList>
            <person name="Xu Z."/>
            <person name="Masuda Y."/>
            <person name="Itoh H."/>
            <person name="Senoo K."/>
        </authorList>
    </citation>
    <scope>NUCLEOTIDE SEQUENCE [LARGE SCALE GENOMIC DNA]</scope>
    <source>
        <strain evidence="4 5">Red111</strain>
    </source>
</reference>
<gene>
    <name evidence="4" type="ORF">E4633_02090</name>
</gene>
<feature type="domain" description="N-terminal PilZ-like" evidence="3">
    <location>
        <begin position="11"/>
        <end position="101"/>
    </location>
</feature>
<dbReference type="RefSeq" id="WP_135868616.1">
    <property type="nucleotide sequence ID" value="NZ_SRSC01000001.1"/>
</dbReference>
<accession>A0A4V6R3P4</accession>
<dbReference type="Gene3D" id="2.40.10.220">
    <property type="entry name" value="predicted glycosyltransferase like domains"/>
    <property type="match status" value="1"/>
</dbReference>
<comment type="caution">
    <text evidence="4">The sequence shown here is derived from an EMBL/GenBank/DDBJ whole genome shotgun (WGS) entry which is preliminary data.</text>
</comment>
<evidence type="ECO:0000256" key="1">
    <source>
        <dbReference type="SAM" id="Phobius"/>
    </source>
</evidence>